<sequence>MLTSIARLLCLLAAIVIMEVPTALLQSYAWASMLNQRVPEQGLSEALASTFDGEHPCEHCLTVQEIQNTQQDAGEETPLPPSFQLGNFKLTQLNNTELRLPPPPRAIRIPIHFEHVLHATDFSPQVPTPPPRVA</sequence>
<evidence type="ECO:0000313" key="1">
    <source>
        <dbReference type="EMBL" id="MFD2159544.1"/>
    </source>
</evidence>
<proteinExistence type="predicted"/>
<organism evidence="1 2">
    <name type="scientific">Rubritalea tangerina</name>
    <dbReference type="NCBI Taxonomy" id="430798"/>
    <lineage>
        <taxon>Bacteria</taxon>
        <taxon>Pseudomonadati</taxon>
        <taxon>Verrucomicrobiota</taxon>
        <taxon>Verrucomicrobiia</taxon>
        <taxon>Verrucomicrobiales</taxon>
        <taxon>Rubritaleaceae</taxon>
        <taxon>Rubritalea</taxon>
    </lineage>
</organism>
<name>A0ABW4ZC18_9BACT</name>
<evidence type="ECO:0000313" key="2">
    <source>
        <dbReference type="Proteomes" id="UP001597389"/>
    </source>
</evidence>
<comment type="caution">
    <text evidence="1">The sequence shown here is derived from an EMBL/GenBank/DDBJ whole genome shotgun (WGS) entry which is preliminary data.</text>
</comment>
<dbReference type="RefSeq" id="WP_377086316.1">
    <property type="nucleotide sequence ID" value="NZ_JBHSJL010000014.1"/>
</dbReference>
<protein>
    <recommendedName>
        <fullName evidence="3">DUF2946 domain-containing protein</fullName>
    </recommendedName>
</protein>
<dbReference type="Proteomes" id="UP001597389">
    <property type="component" value="Unassembled WGS sequence"/>
</dbReference>
<gene>
    <name evidence="1" type="ORF">ACFSW8_11585</name>
</gene>
<accession>A0ABW4ZC18</accession>
<reference evidence="2" key="1">
    <citation type="journal article" date="2019" name="Int. J. Syst. Evol. Microbiol.">
        <title>The Global Catalogue of Microorganisms (GCM) 10K type strain sequencing project: providing services to taxonomists for standard genome sequencing and annotation.</title>
        <authorList>
            <consortium name="The Broad Institute Genomics Platform"/>
            <consortium name="The Broad Institute Genome Sequencing Center for Infectious Disease"/>
            <person name="Wu L."/>
            <person name="Ma J."/>
        </authorList>
    </citation>
    <scope>NUCLEOTIDE SEQUENCE [LARGE SCALE GENOMIC DNA]</scope>
    <source>
        <strain evidence="2">CCUG 57942</strain>
    </source>
</reference>
<keyword evidence="2" id="KW-1185">Reference proteome</keyword>
<evidence type="ECO:0008006" key="3">
    <source>
        <dbReference type="Google" id="ProtNLM"/>
    </source>
</evidence>
<dbReference type="EMBL" id="JBHUJB010000046">
    <property type="protein sequence ID" value="MFD2159544.1"/>
    <property type="molecule type" value="Genomic_DNA"/>
</dbReference>